<evidence type="ECO:0000256" key="1">
    <source>
        <dbReference type="SAM" id="Phobius"/>
    </source>
</evidence>
<sequence>MWGISVGLFSTMSYNPALEPYSLGDLKLYIILLLGNICCIPWLVLWCKRLSPAFNKPKIYYRAKDWIHTKKEEAFTYKVIFLCLGILVKAYLVIYLAILLGYCIAVSLPFLFGILSLITTLII</sequence>
<keyword evidence="1" id="KW-0472">Membrane</keyword>
<dbReference type="Proteomes" id="UP000238774">
    <property type="component" value="Unassembled WGS sequence"/>
</dbReference>
<evidence type="ECO:0000313" key="2">
    <source>
        <dbReference type="EMBL" id="PQL12323.1"/>
    </source>
</evidence>
<feature type="transmembrane region" description="Helical" evidence="1">
    <location>
        <begin position="79"/>
        <end position="98"/>
    </location>
</feature>
<accession>A0ABX5BXT0</accession>
<protein>
    <recommendedName>
        <fullName evidence="4">Sodium:solute symporter</fullName>
    </recommendedName>
</protein>
<dbReference type="EMBL" id="PPCX01000010">
    <property type="protein sequence ID" value="PQL12323.1"/>
    <property type="molecule type" value="Genomic_DNA"/>
</dbReference>
<keyword evidence="3" id="KW-1185">Reference proteome</keyword>
<keyword evidence="1" id="KW-1133">Transmembrane helix</keyword>
<keyword evidence="1" id="KW-0812">Transmembrane</keyword>
<evidence type="ECO:0008006" key="4">
    <source>
        <dbReference type="Google" id="ProtNLM"/>
    </source>
</evidence>
<proteinExistence type="predicted"/>
<name>A0ABX5BXT0_9FIRM</name>
<comment type="caution">
    <text evidence="2">The sequence shown here is derived from an EMBL/GenBank/DDBJ whole genome shotgun (WGS) entry which is preliminary data.</text>
</comment>
<reference evidence="2 3" key="1">
    <citation type="submission" date="2018-01" db="EMBL/GenBank/DDBJ databases">
        <title>Draft genome sequences of clinical isolates and type strains of oral Veillonella including Veillonella infantum sp., nov.</title>
        <authorList>
            <person name="Mashima I."/>
            <person name="Liao Y.-C."/>
            <person name="Sabharwal A."/>
            <person name="Haase E.M."/>
            <person name="Nakazawa F."/>
            <person name="Scannapieco F.A."/>
        </authorList>
    </citation>
    <scope>NUCLEOTIDE SEQUENCE [LARGE SCALE GENOMIC DNA]</scope>
    <source>
        <strain evidence="2 3">JCM 15642</strain>
    </source>
</reference>
<feature type="transmembrane region" description="Helical" evidence="1">
    <location>
        <begin position="28"/>
        <end position="47"/>
    </location>
</feature>
<gene>
    <name evidence="2" type="ORF">VRHSUH09_07260</name>
</gene>
<organism evidence="2 3">
    <name type="scientific">Veillonella rogosae JCM 15642</name>
    <dbReference type="NCBI Taxonomy" id="1298595"/>
    <lineage>
        <taxon>Bacteria</taxon>
        <taxon>Bacillati</taxon>
        <taxon>Bacillota</taxon>
        <taxon>Negativicutes</taxon>
        <taxon>Veillonellales</taxon>
        <taxon>Veillonellaceae</taxon>
        <taxon>Veillonella</taxon>
    </lineage>
</organism>
<evidence type="ECO:0000313" key="3">
    <source>
        <dbReference type="Proteomes" id="UP000238774"/>
    </source>
</evidence>
<feature type="transmembrane region" description="Helical" evidence="1">
    <location>
        <begin position="104"/>
        <end position="122"/>
    </location>
</feature>